<evidence type="ECO:0008006" key="4">
    <source>
        <dbReference type="Google" id="ProtNLM"/>
    </source>
</evidence>
<feature type="region of interest" description="Disordered" evidence="1">
    <location>
        <begin position="124"/>
        <end position="144"/>
    </location>
</feature>
<keyword evidence="3" id="KW-1185">Reference proteome</keyword>
<protein>
    <recommendedName>
        <fullName evidence="4">Peptidase A2 domain-containing protein</fullName>
    </recommendedName>
</protein>
<feature type="region of interest" description="Disordered" evidence="1">
    <location>
        <begin position="316"/>
        <end position="344"/>
    </location>
</feature>
<organism evidence="2 3">
    <name type="scientific">Carnegiea gigantea</name>
    <dbReference type="NCBI Taxonomy" id="171969"/>
    <lineage>
        <taxon>Eukaryota</taxon>
        <taxon>Viridiplantae</taxon>
        <taxon>Streptophyta</taxon>
        <taxon>Embryophyta</taxon>
        <taxon>Tracheophyta</taxon>
        <taxon>Spermatophyta</taxon>
        <taxon>Magnoliopsida</taxon>
        <taxon>eudicotyledons</taxon>
        <taxon>Gunneridae</taxon>
        <taxon>Pentapetalae</taxon>
        <taxon>Caryophyllales</taxon>
        <taxon>Cactineae</taxon>
        <taxon>Cactaceae</taxon>
        <taxon>Cactoideae</taxon>
        <taxon>Echinocereeae</taxon>
        <taxon>Carnegiea</taxon>
    </lineage>
</organism>
<feature type="compositionally biased region" description="Basic and acidic residues" evidence="1">
    <location>
        <begin position="124"/>
        <end position="143"/>
    </location>
</feature>
<dbReference type="PANTHER" id="PTHR33240:SF17">
    <property type="entry name" value="EUKARYOTIC PEPTIDE CHAIN RELEASE FACTOR GTP-BINDING SUBUNIT-LIKE"/>
    <property type="match status" value="1"/>
</dbReference>
<dbReference type="Proteomes" id="UP001153076">
    <property type="component" value="Unassembled WGS sequence"/>
</dbReference>
<evidence type="ECO:0000313" key="2">
    <source>
        <dbReference type="EMBL" id="KAJ8441379.1"/>
    </source>
</evidence>
<dbReference type="PANTHER" id="PTHR33240">
    <property type="entry name" value="OS08G0508500 PROTEIN"/>
    <property type="match status" value="1"/>
</dbReference>
<dbReference type="InterPro" id="IPR021109">
    <property type="entry name" value="Peptidase_aspartic_dom_sf"/>
</dbReference>
<dbReference type="EMBL" id="JAKOGI010000168">
    <property type="protein sequence ID" value="KAJ8441379.1"/>
    <property type="molecule type" value="Genomic_DNA"/>
</dbReference>
<proteinExistence type="predicted"/>
<accession>A0A9Q1KD91</accession>
<evidence type="ECO:0000256" key="1">
    <source>
        <dbReference type="SAM" id="MobiDB-lite"/>
    </source>
</evidence>
<evidence type="ECO:0000313" key="3">
    <source>
        <dbReference type="Proteomes" id="UP001153076"/>
    </source>
</evidence>
<dbReference type="Gene3D" id="2.40.70.10">
    <property type="entry name" value="Acid Proteases"/>
    <property type="match status" value="1"/>
</dbReference>
<comment type="caution">
    <text evidence="2">The sequence shown here is derived from an EMBL/GenBank/DDBJ whole genome shotgun (WGS) entry which is preliminary data.</text>
</comment>
<gene>
    <name evidence="2" type="ORF">Cgig2_009087</name>
</gene>
<name>A0A9Q1KD91_9CARY</name>
<reference evidence="2" key="1">
    <citation type="submission" date="2022-04" db="EMBL/GenBank/DDBJ databases">
        <title>Carnegiea gigantea Genome sequencing and assembly v2.</title>
        <authorList>
            <person name="Copetti D."/>
            <person name="Sanderson M.J."/>
            <person name="Burquez A."/>
            <person name="Wojciechowski M.F."/>
        </authorList>
    </citation>
    <scope>NUCLEOTIDE SEQUENCE</scope>
    <source>
        <strain evidence="2">SGP5-SGP5p</strain>
        <tissue evidence="2">Aerial part</tissue>
    </source>
</reference>
<dbReference type="CDD" id="cd00303">
    <property type="entry name" value="retropepsin_like"/>
    <property type="match status" value="1"/>
</dbReference>
<sequence length="670" mass="75168">MTGTITQQVLELKRLWRQRTRPGRFLILITYLPMDASLPTGRSGYHLPVTQSGSGRYLDQSGAVSPIQSSKVDAWQRDLTATHDRALEAAECLEYCEFHEQSGHTTTECRELKKVLYELASKERPTFPSTREEPTQLQPRDEECSTEVMATIAGSYAEEMIRSAQQVLTTEQGPRIMVTTMVFGGKEAPRFASPHNDPLVVEMKIASAIRILIDTGSSTDIITWDFLKKLTHPGRDIVPLVHPLGFGGQEVNPTGMIRLSICFGDKLKAKNLEVDFLVVDVPTAYNVILGRLTLYKALPLPLPDGARHRLSLAQEWRPRPQRPSTSPSFPLHKIKGKSGHNQTERLTNTGAIDTLRKILKDQNARCSKEEVVCEKLQLREPIQRFPVTRLALPPLRALHRFYWLSHKLGDGSGLIVLPYVELEVAGHFPLLSRGFPEGVPNSRTFPQPDSRRTKRKSYFQYFSFDFFTMAVMNSDPLLKQYHPKSLVSLGALWTVYMRLNARAEQGRESDCPDHVAGPTGLGPPGTLVPFTTISGTSPTRERPFRLSTDLPGVEGHSWDKELIDAPSEDQCLNDLSEEEEEVSPEVELVLVEATSAPDARGRGILAARPRESAWFERRHRIENLFGFPILILSEDARNHSTINKGWEVRELRVAALHLGTGQPFRNVPTG</sequence>
<dbReference type="AlphaFoldDB" id="A0A9Q1KD91"/>